<proteinExistence type="predicted"/>
<evidence type="ECO:0000313" key="2">
    <source>
        <dbReference type="EMBL" id="MBF4475484.1"/>
    </source>
</evidence>
<dbReference type="PATRIC" id="fig|2162.9.peg.1021"/>
<protein>
    <submittedName>
        <fullName evidence="1">Uncharacterized protein</fullName>
    </submittedName>
</protein>
<gene>
    <name evidence="1" type="ORF">DSM1535_0995</name>
    <name evidence="2" type="ORF">ISP06_08460</name>
</gene>
<dbReference type="Proteomes" id="UP000606900">
    <property type="component" value="Unassembled WGS sequence"/>
</dbReference>
<accession>A0A090I5M9</accession>
<reference evidence="1" key="1">
    <citation type="submission" date="2014-08" db="EMBL/GenBank/DDBJ databases">
        <authorList>
            <person name="Wibberg D."/>
        </authorList>
    </citation>
    <scope>NUCLEOTIDE SEQUENCE</scope>
</reference>
<dbReference type="RefSeq" id="WP_048072565.1">
    <property type="nucleotide sequence ID" value="NZ_JADIIL010000033.1"/>
</dbReference>
<evidence type="ECO:0000313" key="1">
    <source>
        <dbReference type="EMBL" id="CEA13340.1"/>
    </source>
</evidence>
<organism evidence="1">
    <name type="scientific">Methanobacterium formicicum</name>
    <dbReference type="NCBI Taxonomy" id="2162"/>
    <lineage>
        <taxon>Archaea</taxon>
        <taxon>Methanobacteriati</taxon>
        <taxon>Methanobacteriota</taxon>
        <taxon>Methanomada group</taxon>
        <taxon>Methanobacteria</taxon>
        <taxon>Methanobacteriales</taxon>
        <taxon>Methanobacteriaceae</taxon>
        <taxon>Methanobacterium</taxon>
    </lineage>
</organism>
<sequence>MRGSTLTSPIFDIFAPVCYTFYYKVRGVYHKVKGAFYHTVKGDSSLSNIDDNGYTVYYDSSNSENSWLNGETKTLKDGGKLTLHLWNIEGEISIISLFF</sequence>
<dbReference type="EMBL" id="LN515531">
    <property type="protein sequence ID" value="CEA13340.1"/>
    <property type="molecule type" value="Genomic_DNA"/>
</dbReference>
<name>A0A090I5M9_METFO</name>
<reference evidence="2" key="2">
    <citation type="submission" date="2020-10" db="EMBL/GenBank/DDBJ databases">
        <title>Dehalococcoides mccartyi of a TCE/Cr reducing biochatode.</title>
        <authorList>
            <person name="Matturro B."/>
        </authorList>
    </citation>
    <scope>NUCLEOTIDE SEQUENCE</scope>
    <source>
        <strain evidence="2">Bin2</strain>
    </source>
</reference>
<dbReference type="AlphaFoldDB" id="A0A090I5M9"/>
<dbReference type="EMBL" id="JADIIL010000033">
    <property type="protein sequence ID" value="MBF4475484.1"/>
    <property type="molecule type" value="Genomic_DNA"/>
</dbReference>
<dbReference type="KEGG" id="mfi:DSM1535_0995"/>